<protein>
    <submittedName>
        <fullName evidence="3">UPF0481 protein At3g47200-like</fullName>
    </submittedName>
</protein>
<dbReference type="AlphaFoldDB" id="A0AB40ATQ6"/>
<accession>A0AB40ATQ6</accession>
<gene>
    <name evidence="3" type="primary">LOC120254297</name>
</gene>
<dbReference type="RefSeq" id="XP_039118355.1">
    <property type="nucleotide sequence ID" value="XM_039262421.1"/>
</dbReference>
<keyword evidence="2" id="KW-1185">Reference proteome</keyword>
<keyword evidence="1" id="KW-0472">Membrane</keyword>
<feature type="transmembrane region" description="Helical" evidence="1">
    <location>
        <begin position="389"/>
        <end position="410"/>
    </location>
</feature>
<keyword evidence="1" id="KW-1133">Transmembrane helix</keyword>
<proteinExistence type="predicted"/>
<dbReference type="InterPro" id="IPR004158">
    <property type="entry name" value="DUF247_pln"/>
</dbReference>
<keyword evidence="1" id="KW-0812">Transmembrane</keyword>
<evidence type="ECO:0000313" key="2">
    <source>
        <dbReference type="Proteomes" id="UP001515500"/>
    </source>
</evidence>
<reference evidence="3" key="1">
    <citation type="submission" date="2025-08" db="UniProtKB">
        <authorList>
            <consortium name="RefSeq"/>
        </authorList>
    </citation>
    <scope>IDENTIFICATION</scope>
</reference>
<name>A0AB40ATQ6_DIOCR</name>
<dbReference type="Pfam" id="PF03140">
    <property type="entry name" value="DUF247"/>
    <property type="match status" value="1"/>
</dbReference>
<organism evidence="2 3">
    <name type="scientific">Dioscorea cayennensis subsp. rotundata</name>
    <name type="common">White Guinea yam</name>
    <name type="synonym">Dioscorea rotundata</name>
    <dbReference type="NCBI Taxonomy" id="55577"/>
    <lineage>
        <taxon>Eukaryota</taxon>
        <taxon>Viridiplantae</taxon>
        <taxon>Streptophyta</taxon>
        <taxon>Embryophyta</taxon>
        <taxon>Tracheophyta</taxon>
        <taxon>Spermatophyta</taxon>
        <taxon>Magnoliopsida</taxon>
        <taxon>Liliopsida</taxon>
        <taxon>Dioscoreales</taxon>
        <taxon>Dioscoreaceae</taxon>
        <taxon>Dioscorea</taxon>
    </lineage>
</organism>
<dbReference type="Proteomes" id="UP001515500">
    <property type="component" value="Unplaced"/>
</dbReference>
<dbReference type="PANTHER" id="PTHR31170:SF18">
    <property type="entry name" value="(WILD MALAYSIAN BANANA) HYPOTHETICAL PROTEIN"/>
    <property type="match status" value="1"/>
</dbReference>
<sequence length="412" mass="47173">MDIVGQQSWITKIEELVKTFNPEKEEERWKKMSIYQIPEFSKELKEKAFTPQVASFGPYHYGKHNLKLIEDYKQKVLLHFLKRAGKPLRDFVKAMEDTVEDLQPCYQGLQDTQWKDKYKFVRLMISDGCFMLEILRLNPDKPGDSGYTDHDPIFSVHGAHHKLPYIKRDMLMLENQIPLLVLKVLLQVEAGQTTKPLLSDKEINRLVFKFCGQGGRCHVETLGLHVLDVCRQSMIQRPHGSRIAPPYYEGEPMFTAAQLRESGVRFKKSGTNYITDISFDKGILTLPSIVVDDITECMLLNLMAFEHLHVGVGNEITSYVCFMNELVDTAMDVHLLHANHIIHSALGSNKAVAELFNSITKDIILDPNSDLGIVREEVNRYCKKRHVKWPALALAFATVLLVPAILHIVYKL</sequence>
<evidence type="ECO:0000313" key="3">
    <source>
        <dbReference type="RefSeq" id="XP_039118355.1"/>
    </source>
</evidence>
<evidence type="ECO:0000256" key="1">
    <source>
        <dbReference type="SAM" id="Phobius"/>
    </source>
</evidence>
<dbReference type="PANTHER" id="PTHR31170">
    <property type="entry name" value="BNAC04G53230D PROTEIN"/>
    <property type="match status" value="1"/>
</dbReference>
<dbReference type="GeneID" id="120254297"/>